<dbReference type="AlphaFoldDB" id="A0A402DCC8"/>
<dbReference type="Proteomes" id="UP000289660">
    <property type="component" value="Unassembled WGS sequence"/>
</dbReference>
<dbReference type="RefSeq" id="WP_130757029.1">
    <property type="nucleotide sequence ID" value="NZ_BIFY01000022.1"/>
</dbReference>
<evidence type="ECO:0000313" key="1">
    <source>
        <dbReference type="EMBL" id="GCE59840.1"/>
    </source>
</evidence>
<dbReference type="EMBL" id="BIFY01000022">
    <property type="protein sequence ID" value="GCE59840.1"/>
    <property type="molecule type" value="Genomic_DNA"/>
</dbReference>
<sequence length="280" mass="31927">MGNVSIIGPRSSGKTTYLAALSYWQNDGRQGKKGKKIKIKPQNPESRGLADLAEDILLQGANFDPTGQSVMLVDELPRYAFGLEVKKNFFSKPETIYVTAGDYPGEVFENIVNVTDNDPVHEEFMNECFTNTNGCLILLTGWEAGTDNFYNRVMNRFIDLMDTYGRSKDLKLAVAMSKCERGEIWPGRIDPETDLFGVHLRRTQQTLRERISPRHLQFFALSTFGVLGRNDPRPNREDRVVQGEPSSVLRDPAKWQPYNLIEPLYWLSREDEQKTRKGKS</sequence>
<organism evidence="1 2">
    <name type="scientific">Microcystis aeruginosa NIES-4285</name>
    <dbReference type="NCBI Taxonomy" id="2497681"/>
    <lineage>
        <taxon>Bacteria</taxon>
        <taxon>Bacillati</taxon>
        <taxon>Cyanobacteriota</taxon>
        <taxon>Cyanophyceae</taxon>
        <taxon>Oscillatoriophycideae</taxon>
        <taxon>Chroococcales</taxon>
        <taxon>Microcystaceae</taxon>
        <taxon>Microcystis</taxon>
    </lineage>
</organism>
<gene>
    <name evidence="1" type="ORF">MiAbB_01759</name>
</gene>
<accession>A0A402DCC8</accession>
<reference evidence="2" key="1">
    <citation type="submission" date="2018-12" db="EMBL/GenBank/DDBJ databases">
        <title>Genome sequence of Microcystis aeruginosa NIES-4285.</title>
        <authorList>
            <person name="Tanabe Y."/>
        </authorList>
    </citation>
    <scope>NUCLEOTIDE SEQUENCE [LARGE SCALE GENOMIC DNA]</scope>
    <source>
        <strain evidence="2">NIES-4285</strain>
    </source>
</reference>
<comment type="caution">
    <text evidence="1">The sequence shown here is derived from an EMBL/GenBank/DDBJ whole genome shotgun (WGS) entry which is preliminary data.</text>
</comment>
<proteinExistence type="predicted"/>
<evidence type="ECO:0000313" key="2">
    <source>
        <dbReference type="Proteomes" id="UP000289660"/>
    </source>
</evidence>
<name>A0A402DCC8_MICAE</name>
<protein>
    <recommendedName>
        <fullName evidence="3">G domain-containing protein</fullName>
    </recommendedName>
</protein>
<evidence type="ECO:0008006" key="3">
    <source>
        <dbReference type="Google" id="ProtNLM"/>
    </source>
</evidence>